<proteinExistence type="predicted"/>
<name>A0A074YSX8_AURSE</name>
<evidence type="ECO:0000256" key="1">
    <source>
        <dbReference type="PIRSR" id="PIRSR015753-1"/>
    </source>
</evidence>
<dbReference type="PANTHER" id="PTHR32419">
    <property type="entry name" value="GLUTATHIONYL-HYDROQUINONE REDUCTASE"/>
    <property type="match status" value="1"/>
</dbReference>
<dbReference type="InterPro" id="IPR036282">
    <property type="entry name" value="Glutathione-S-Trfase_C_sf"/>
</dbReference>
<dbReference type="RefSeq" id="XP_013349362.1">
    <property type="nucleotide sequence ID" value="XM_013493908.1"/>
</dbReference>
<feature type="binding site" evidence="2">
    <location>
        <begin position="136"/>
        <end position="137"/>
    </location>
    <ligand>
        <name>glutathione</name>
        <dbReference type="ChEBI" id="CHEBI:57925"/>
    </ligand>
</feature>
<dbReference type="InterPro" id="IPR010987">
    <property type="entry name" value="Glutathione-S-Trfase_C-like"/>
</dbReference>
<evidence type="ECO:0000313" key="5">
    <source>
        <dbReference type="EMBL" id="KER00869.1"/>
    </source>
</evidence>
<evidence type="ECO:0000259" key="4">
    <source>
        <dbReference type="PROSITE" id="PS50405"/>
    </source>
</evidence>
<feature type="site" description="Lowers pKa of active site Cys" evidence="3">
    <location>
        <position position="294"/>
    </location>
</feature>
<evidence type="ECO:0000256" key="3">
    <source>
        <dbReference type="PIRSR" id="PIRSR015753-3"/>
    </source>
</evidence>
<dbReference type="InterPro" id="IPR016639">
    <property type="entry name" value="GST_Omega/GSH"/>
</dbReference>
<dbReference type="OMA" id="TYGCPWA"/>
<protein>
    <recommendedName>
        <fullName evidence="4">GST C-terminal domain-containing protein</fullName>
    </recommendedName>
</protein>
<accession>A0A074YSX8</accession>
<dbReference type="InterPro" id="IPR036249">
    <property type="entry name" value="Thioredoxin-like_sf"/>
</dbReference>
<dbReference type="PROSITE" id="PS50405">
    <property type="entry name" value="GST_CTER"/>
    <property type="match status" value="1"/>
</dbReference>
<dbReference type="InParanoid" id="A0A074YSX8"/>
<dbReference type="AlphaFoldDB" id="A0A074YSX8"/>
<dbReference type="STRING" id="1043005.A0A074YSX8"/>
<dbReference type="GO" id="GO:0005737">
    <property type="term" value="C:cytoplasm"/>
    <property type="evidence" value="ECO:0007669"/>
    <property type="project" value="TreeGrafter"/>
</dbReference>
<dbReference type="SUPFAM" id="SSF52833">
    <property type="entry name" value="Thioredoxin-like"/>
    <property type="match status" value="1"/>
</dbReference>
<dbReference type="Pfam" id="PF13409">
    <property type="entry name" value="GST_N_2"/>
    <property type="match status" value="1"/>
</dbReference>
<dbReference type="EMBL" id="KL584749">
    <property type="protein sequence ID" value="KER00869.1"/>
    <property type="molecule type" value="Genomic_DNA"/>
</dbReference>
<keyword evidence="6" id="KW-1185">Reference proteome</keyword>
<evidence type="ECO:0000313" key="6">
    <source>
        <dbReference type="Proteomes" id="UP000030641"/>
    </source>
</evidence>
<feature type="binding site" evidence="2">
    <location>
        <begin position="118"/>
        <end position="121"/>
    </location>
    <ligand>
        <name>glutathione</name>
        <dbReference type="ChEBI" id="CHEBI:57925"/>
    </ligand>
</feature>
<dbReference type="GeneID" id="25367969"/>
<dbReference type="GO" id="GO:0004364">
    <property type="term" value="F:glutathione transferase activity"/>
    <property type="evidence" value="ECO:0007669"/>
    <property type="project" value="InterPro"/>
</dbReference>
<dbReference type="Proteomes" id="UP000030641">
    <property type="component" value="Unassembled WGS sequence"/>
</dbReference>
<feature type="domain" description="GST C-terminal" evidence="4">
    <location>
        <begin position="168"/>
        <end position="295"/>
    </location>
</feature>
<dbReference type="InterPro" id="IPR047047">
    <property type="entry name" value="GST_Omega-like_C"/>
</dbReference>
<dbReference type="Gene3D" id="3.40.30.10">
    <property type="entry name" value="Glutaredoxin"/>
    <property type="match status" value="1"/>
</dbReference>
<dbReference type="SUPFAM" id="SSF47616">
    <property type="entry name" value="GST C-terminal domain-like"/>
    <property type="match status" value="1"/>
</dbReference>
<dbReference type="PANTHER" id="PTHR32419:SF25">
    <property type="entry name" value="GLUTATHIONE S-TRANSFERASE (EUROFUNG)"/>
    <property type="match status" value="1"/>
</dbReference>
<gene>
    <name evidence="5" type="ORF">AUEXF2481DRAFT_45608</name>
</gene>
<organism evidence="5 6">
    <name type="scientific">Aureobasidium subglaciale (strain EXF-2481)</name>
    <name type="common">Aureobasidium pullulans var. subglaciale</name>
    <dbReference type="NCBI Taxonomy" id="1043005"/>
    <lineage>
        <taxon>Eukaryota</taxon>
        <taxon>Fungi</taxon>
        <taxon>Dikarya</taxon>
        <taxon>Ascomycota</taxon>
        <taxon>Pezizomycotina</taxon>
        <taxon>Dothideomycetes</taxon>
        <taxon>Dothideomycetidae</taxon>
        <taxon>Dothideales</taxon>
        <taxon>Saccotheciaceae</taxon>
        <taxon>Aureobasidium</taxon>
    </lineage>
</organism>
<feature type="active site" description="Proton donor/acceptor" evidence="1">
    <location>
        <position position="191"/>
    </location>
</feature>
<dbReference type="HOGENOM" id="CLU_037263_0_1_1"/>
<reference evidence="5 6" key="1">
    <citation type="journal article" date="2014" name="BMC Genomics">
        <title>Genome sequencing of four Aureobasidium pullulans varieties: biotechnological potential, stress tolerance, and description of new species.</title>
        <authorList>
            <person name="Gostin Ar C."/>
            <person name="Ohm R.A."/>
            <person name="Kogej T."/>
            <person name="Sonjak S."/>
            <person name="Turk M."/>
            <person name="Zajc J."/>
            <person name="Zalar P."/>
            <person name="Grube M."/>
            <person name="Sun H."/>
            <person name="Han J."/>
            <person name="Sharma A."/>
            <person name="Chiniquy J."/>
            <person name="Ngan C.Y."/>
            <person name="Lipzen A."/>
            <person name="Barry K."/>
            <person name="Grigoriev I.V."/>
            <person name="Gunde-Cimerman N."/>
        </authorList>
    </citation>
    <scope>NUCLEOTIDE SEQUENCE [LARGE SCALE GENOMIC DNA]</scope>
    <source>
        <strain evidence="5 6">EXF-2481</strain>
    </source>
</reference>
<sequence>MSNNNDIKAFADADGHFRRQKSTFRDHISREPGAEFPPEKDRYVLYINWGCPWANRTAIVRMLKGLEFIIELVVMDYEMFPDGWGYTGAHGTMPKDPLYGFTRHRQLYEKASPGYTGRVLVPTLWDRKTETIVNNESSEIIRMFFTEFDGLVEEKYREAAHPQGGYLPESSKEKIEVFNAWVYDDINNGVYKTGFATSQEAYDENVEKLFAALDRVEAHLEKSEGKFLFGNHVTEADIRLFPSIARFDVAYYTLFKCNLKMIRHDYPKIERWYRNLYYDDNEYTRGGAFRRATYFDHVVPKGPVPDILPQDT</sequence>
<dbReference type="Pfam" id="PF13410">
    <property type="entry name" value="GST_C_2"/>
    <property type="match status" value="1"/>
</dbReference>
<feature type="binding site" evidence="2">
    <location>
        <position position="84"/>
    </location>
    <ligand>
        <name>glutathione</name>
        <dbReference type="ChEBI" id="CHEBI:57925"/>
    </ligand>
</feature>
<dbReference type="Gene3D" id="1.20.1050.10">
    <property type="match status" value="1"/>
</dbReference>
<dbReference type="OrthoDB" id="2309723at2759"/>
<dbReference type="InterPro" id="IPR004045">
    <property type="entry name" value="Glutathione_S-Trfase_N"/>
</dbReference>
<feature type="active site" description="Nucleophile" evidence="1">
    <location>
        <position position="51"/>
    </location>
</feature>
<evidence type="ECO:0000256" key="2">
    <source>
        <dbReference type="PIRSR" id="PIRSR015753-2"/>
    </source>
</evidence>
<dbReference type="PIRSF" id="PIRSF015753">
    <property type="entry name" value="GST"/>
    <property type="match status" value="1"/>
</dbReference>
<feature type="site" description="Lowers pKa of active site Cys" evidence="3">
    <location>
        <position position="251"/>
    </location>
</feature>
<dbReference type="CDD" id="cd03190">
    <property type="entry name" value="GST_C_Omega_like"/>
    <property type="match status" value="1"/>
</dbReference>